<evidence type="ECO:0000256" key="2">
    <source>
        <dbReference type="ARBA" id="ARBA00012948"/>
    </source>
</evidence>
<dbReference type="EMBL" id="KB007952">
    <property type="protein sequence ID" value="ELR18498.1"/>
    <property type="molecule type" value="Genomic_DNA"/>
</dbReference>
<dbReference type="OrthoDB" id="16870at2759"/>
<evidence type="ECO:0000313" key="6">
    <source>
        <dbReference type="Proteomes" id="UP000011083"/>
    </source>
</evidence>
<evidence type="ECO:0000256" key="4">
    <source>
        <dbReference type="RuleBase" id="RU000363"/>
    </source>
</evidence>
<dbReference type="EC" id="1.1.1.100" evidence="2"/>
<dbReference type="InterPro" id="IPR036291">
    <property type="entry name" value="NAD(P)-bd_dom_sf"/>
</dbReference>
<dbReference type="PANTHER" id="PTHR42879:SF2">
    <property type="entry name" value="3-OXOACYL-[ACYL-CARRIER-PROTEIN] REDUCTASE FABG"/>
    <property type="match status" value="1"/>
</dbReference>
<keyword evidence="6" id="KW-1185">Reference proteome</keyword>
<dbReference type="STRING" id="1257118.L8H156"/>
<dbReference type="CDD" id="cd05233">
    <property type="entry name" value="SDR_c"/>
    <property type="match status" value="1"/>
</dbReference>
<gene>
    <name evidence="5" type="ORF">ACA1_045290</name>
</gene>
<reference evidence="5 6" key="1">
    <citation type="journal article" date="2013" name="Genome Biol.">
        <title>Genome of Acanthamoeba castellanii highlights extensive lateral gene transfer and early evolution of tyrosine kinase signaling.</title>
        <authorList>
            <person name="Clarke M."/>
            <person name="Lohan A.J."/>
            <person name="Liu B."/>
            <person name="Lagkouvardos I."/>
            <person name="Roy S."/>
            <person name="Zafar N."/>
            <person name="Bertelli C."/>
            <person name="Schilde C."/>
            <person name="Kianianmomeni A."/>
            <person name="Burglin T.R."/>
            <person name="Frech C."/>
            <person name="Turcotte B."/>
            <person name="Kopec K.O."/>
            <person name="Synnott J.M."/>
            <person name="Choo C."/>
            <person name="Paponov I."/>
            <person name="Finkler A."/>
            <person name="Soon Heng Tan C."/>
            <person name="Hutchins A.P."/>
            <person name="Weinmeier T."/>
            <person name="Rattei T."/>
            <person name="Chu J.S."/>
            <person name="Gimenez G."/>
            <person name="Irimia M."/>
            <person name="Rigden D.J."/>
            <person name="Fitzpatrick D.A."/>
            <person name="Lorenzo-Morales J."/>
            <person name="Bateman A."/>
            <person name="Chiu C.H."/>
            <person name="Tang P."/>
            <person name="Hegemann P."/>
            <person name="Fromm H."/>
            <person name="Raoult D."/>
            <person name="Greub G."/>
            <person name="Miranda-Saavedra D."/>
            <person name="Chen N."/>
            <person name="Nash P."/>
            <person name="Ginger M.L."/>
            <person name="Horn M."/>
            <person name="Schaap P."/>
            <person name="Caler L."/>
            <person name="Loftus B."/>
        </authorList>
    </citation>
    <scope>NUCLEOTIDE SEQUENCE [LARGE SCALE GENOMIC DNA]</scope>
    <source>
        <strain evidence="5 6">Neff</strain>
    </source>
</reference>
<dbReference type="OMA" id="PMWGEVP"/>
<evidence type="ECO:0000256" key="1">
    <source>
        <dbReference type="ARBA" id="ARBA00006484"/>
    </source>
</evidence>
<dbReference type="KEGG" id="acan:ACA1_045290"/>
<dbReference type="PRINTS" id="PR00080">
    <property type="entry name" value="SDRFAMILY"/>
</dbReference>
<dbReference type="GeneID" id="14919270"/>
<dbReference type="InterPro" id="IPR002347">
    <property type="entry name" value="SDR_fam"/>
</dbReference>
<dbReference type="AlphaFoldDB" id="L8H156"/>
<dbReference type="RefSeq" id="XP_004340537.1">
    <property type="nucleotide sequence ID" value="XM_004340489.1"/>
</dbReference>
<dbReference type="Pfam" id="PF00106">
    <property type="entry name" value="adh_short"/>
    <property type="match status" value="1"/>
</dbReference>
<protein>
    <recommendedName>
        <fullName evidence="2">3-oxoacyl-[acyl-carrier-protein] reductase</fullName>
        <ecNumber evidence="2">1.1.1.100</ecNumber>
    </recommendedName>
</protein>
<sequence>MANKTNIKDLVALVTGASSGIGQACCLELARKGCHIGAVARSEDKLKEVVEECRKLGVNAAAITADLSSADGAQSAIDACVQKLGGLNILINAAGTWGGTEKPLEEWEKCINLNLMSLMRLTNLAVPHLEKKEGGAIINIASISGRMAMGEAAPYCASKYGVVGFSLSMFEALREKGIKVCSIEPGMVNTPMVTGDRLDRSKMIQPEDIAHTVAFVAKFPMTACPKEIMISPQKSPRQ</sequence>
<accession>L8H156</accession>
<name>L8H156_ACACF</name>
<proteinExistence type="inferred from homology"/>
<evidence type="ECO:0000313" key="5">
    <source>
        <dbReference type="EMBL" id="ELR18498.1"/>
    </source>
</evidence>
<comment type="similarity">
    <text evidence="1 4">Belongs to the short-chain dehydrogenases/reductases (SDR) family.</text>
</comment>
<comment type="catalytic activity">
    <reaction evidence="3">
        <text>a (3R)-hydroxyacyl-[ACP] + NADP(+) = a 3-oxoacyl-[ACP] + NADPH + H(+)</text>
        <dbReference type="Rhea" id="RHEA:17397"/>
        <dbReference type="Rhea" id="RHEA-COMP:9916"/>
        <dbReference type="Rhea" id="RHEA-COMP:9945"/>
        <dbReference type="ChEBI" id="CHEBI:15378"/>
        <dbReference type="ChEBI" id="CHEBI:57783"/>
        <dbReference type="ChEBI" id="CHEBI:58349"/>
        <dbReference type="ChEBI" id="CHEBI:78776"/>
        <dbReference type="ChEBI" id="CHEBI:78827"/>
        <dbReference type="EC" id="1.1.1.100"/>
    </reaction>
</comment>
<dbReference type="VEuPathDB" id="AmoebaDB:ACA1_045290"/>
<evidence type="ECO:0000256" key="3">
    <source>
        <dbReference type="ARBA" id="ARBA00048508"/>
    </source>
</evidence>
<dbReference type="Proteomes" id="UP000011083">
    <property type="component" value="Unassembled WGS sequence"/>
</dbReference>
<dbReference type="PRINTS" id="PR00081">
    <property type="entry name" value="GDHRDH"/>
</dbReference>
<dbReference type="PROSITE" id="PS51257">
    <property type="entry name" value="PROKAR_LIPOPROTEIN"/>
    <property type="match status" value="1"/>
</dbReference>
<organism evidence="5 6">
    <name type="scientific">Acanthamoeba castellanii (strain ATCC 30010 / Neff)</name>
    <dbReference type="NCBI Taxonomy" id="1257118"/>
    <lineage>
        <taxon>Eukaryota</taxon>
        <taxon>Amoebozoa</taxon>
        <taxon>Discosea</taxon>
        <taxon>Longamoebia</taxon>
        <taxon>Centramoebida</taxon>
        <taxon>Acanthamoebidae</taxon>
        <taxon>Acanthamoeba</taxon>
    </lineage>
</organism>
<dbReference type="PANTHER" id="PTHR42879">
    <property type="entry name" value="3-OXOACYL-(ACYL-CARRIER-PROTEIN) REDUCTASE"/>
    <property type="match status" value="1"/>
</dbReference>
<dbReference type="Gene3D" id="3.40.50.720">
    <property type="entry name" value="NAD(P)-binding Rossmann-like Domain"/>
    <property type="match status" value="1"/>
</dbReference>
<dbReference type="GO" id="GO:0004316">
    <property type="term" value="F:3-oxoacyl-[acyl-carrier-protein] reductase (NADPH) activity"/>
    <property type="evidence" value="ECO:0007669"/>
    <property type="project" value="UniProtKB-EC"/>
</dbReference>
<dbReference type="SUPFAM" id="SSF51735">
    <property type="entry name" value="NAD(P)-binding Rossmann-fold domains"/>
    <property type="match status" value="1"/>
</dbReference>
<dbReference type="InterPro" id="IPR050259">
    <property type="entry name" value="SDR"/>
</dbReference>